<evidence type="ECO:0000313" key="2">
    <source>
        <dbReference type="EMBL" id="KAJ7702505.1"/>
    </source>
</evidence>
<feature type="compositionally biased region" description="Low complexity" evidence="1">
    <location>
        <begin position="172"/>
        <end position="191"/>
    </location>
</feature>
<sequence>MSTMIMGTVMESPSPFPRECRPIPSSLTRPTTFDANSVPYYFFFSPIGFAAWKESHKLLATFRGKYPSVQRMEDAETVEFVRDRARLLASLAAVYAVAGFRDRIRNAARADVEAALELMRDDFVGVLGASRSAHLRRRTTPATKGRGWGTSTTTSGSGWESGGWDSTGGWGTNTTTTDGGWGTSTTMSGSGWESGGWGTGTTTTSGGGGWGWS</sequence>
<feature type="compositionally biased region" description="Gly residues" evidence="1">
    <location>
        <begin position="159"/>
        <end position="171"/>
    </location>
</feature>
<organism evidence="2 3">
    <name type="scientific">Mycena metata</name>
    <dbReference type="NCBI Taxonomy" id="1033252"/>
    <lineage>
        <taxon>Eukaryota</taxon>
        <taxon>Fungi</taxon>
        <taxon>Dikarya</taxon>
        <taxon>Basidiomycota</taxon>
        <taxon>Agaricomycotina</taxon>
        <taxon>Agaricomycetes</taxon>
        <taxon>Agaricomycetidae</taxon>
        <taxon>Agaricales</taxon>
        <taxon>Marasmiineae</taxon>
        <taxon>Mycenaceae</taxon>
        <taxon>Mycena</taxon>
    </lineage>
</organism>
<reference evidence="2" key="1">
    <citation type="submission" date="2023-03" db="EMBL/GenBank/DDBJ databases">
        <title>Massive genome expansion in bonnet fungi (Mycena s.s.) driven by repeated elements and novel gene families across ecological guilds.</title>
        <authorList>
            <consortium name="Lawrence Berkeley National Laboratory"/>
            <person name="Harder C.B."/>
            <person name="Miyauchi S."/>
            <person name="Viragh M."/>
            <person name="Kuo A."/>
            <person name="Thoen E."/>
            <person name="Andreopoulos B."/>
            <person name="Lu D."/>
            <person name="Skrede I."/>
            <person name="Drula E."/>
            <person name="Henrissat B."/>
            <person name="Morin E."/>
            <person name="Kohler A."/>
            <person name="Barry K."/>
            <person name="LaButti K."/>
            <person name="Morin E."/>
            <person name="Salamov A."/>
            <person name="Lipzen A."/>
            <person name="Mereny Z."/>
            <person name="Hegedus B."/>
            <person name="Baldrian P."/>
            <person name="Stursova M."/>
            <person name="Weitz H."/>
            <person name="Taylor A."/>
            <person name="Grigoriev I.V."/>
            <person name="Nagy L.G."/>
            <person name="Martin F."/>
            <person name="Kauserud H."/>
        </authorList>
    </citation>
    <scope>NUCLEOTIDE SEQUENCE</scope>
    <source>
        <strain evidence="2">CBHHK182m</strain>
    </source>
</reference>
<name>A0AAD7DY79_9AGAR</name>
<evidence type="ECO:0000313" key="3">
    <source>
        <dbReference type="Proteomes" id="UP001215598"/>
    </source>
</evidence>
<feature type="region of interest" description="Disordered" evidence="1">
    <location>
        <begin position="135"/>
        <end position="213"/>
    </location>
</feature>
<dbReference type="EMBL" id="JARKIB010000516">
    <property type="protein sequence ID" value="KAJ7702505.1"/>
    <property type="molecule type" value="Genomic_DNA"/>
</dbReference>
<gene>
    <name evidence="2" type="ORF">B0H16DRAFT_1483200</name>
</gene>
<keyword evidence="3" id="KW-1185">Reference proteome</keyword>
<evidence type="ECO:0000256" key="1">
    <source>
        <dbReference type="SAM" id="MobiDB-lite"/>
    </source>
</evidence>
<protein>
    <submittedName>
        <fullName evidence="2">Uncharacterized protein</fullName>
    </submittedName>
</protein>
<feature type="compositionally biased region" description="Gly residues" evidence="1">
    <location>
        <begin position="192"/>
        <end position="213"/>
    </location>
</feature>
<accession>A0AAD7DY79</accession>
<dbReference type="Proteomes" id="UP001215598">
    <property type="component" value="Unassembled WGS sequence"/>
</dbReference>
<feature type="compositionally biased region" description="Low complexity" evidence="1">
    <location>
        <begin position="149"/>
        <end position="158"/>
    </location>
</feature>
<comment type="caution">
    <text evidence="2">The sequence shown here is derived from an EMBL/GenBank/DDBJ whole genome shotgun (WGS) entry which is preliminary data.</text>
</comment>
<dbReference type="AlphaFoldDB" id="A0AAD7DY79"/>
<proteinExistence type="predicted"/>